<dbReference type="PANTHER" id="PTHR45784:SF3">
    <property type="entry name" value="C-TYPE LECTIN DOMAIN FAMILY 4 MEMBER K-LIKE-RELATED"/>
    <property type="match status" value="1"/>
</dbReference>
<evidence type="ECO:0000313" key="5">
    <source>
        <dbReference type="EMBL" id="TWW79346.1"/>
    </source>
</evidence>
<dbReference type="InterPro" id="IPR016187">
    <property type="entry name" value="CTDL_fold"/>
</dbReference>
<name>A0A5C6PK88_9TELE</name>
<feature type="domain" description="C-type lectin" evidence="4">
    <location>
        <begin position="320"/>
        <end position="438"/>
    </location>
</feature>
<dbReference type="Proteomes" id="UP000324091">
    <property type="component" value="Chromosome 10"/>
</dbReference>
<evidence type="ECO:0000313" key="6">
    <source>
        <dbReference type="Proteomes" id="UP000324091"/>
    </source>
</evidence>
<sequence length="442" mass="49196">MFLLFAGMCPVALISSDFHLITQPKSYDDAKTYCRHFYGDLATVHNLSDVNHLMASALNDSTRAWIGLENGRVWWWHWSQPDQILDYVNWGPGEPQNKSRDGCAAMDGRGRWFESDCAALRSFLCQGVGGTGGYTLVGEAKSWRDAQLHCRDLLSDLVIVRSAETNEAALRASASQTVWIGLFKDPWRWSDGSPASFRHWKPSQPNYLEGQDCVVTVFSDQGKWNDLRCGRRRHFVCRGARKYVTTTTAATSDQEPTRTTRNTTAVEIWTHLTVWASTNASSEAAAVSQLTPNATDGATRSPTPDVTTARLPSQPTGGSMRSENLILIRENLTWIQALSYCRKNHMDLVHITTRDVQEKVAAIAKNSTSPHVWIGLRYTCLFNFWFWATSAPGCYQNWAPGQGPQRDYGCRVTGAVQATGGQQWVGLPDGERLNFICSACAG</sequence>
<comment type="caution">
    <text evidence="5">The sequence shown here is derived from an EMBL/GenBank/DDBJ whole genome shotgun (WGS) entry which is preliminary data.</text>
</comment>
<dbReference type="SUPFAM" id="SSF56436">
    <property type="entry name" value="C-type lectin-like"/>
    <property type="match status" value="3"/>
</dbReference>
<dbReference type="Pfam" id="PF00059">
    <property type="entry name" value="Lectin_C"/>
    <property type="match status" value="3"/>
</dbReference>
<keyword evidence="6" id="KW-1185">Reference proteome</keyword>
<keyword evidence="3" id="KW-0732">Signal</keyword>
<evidence type="ECO:0000256" key="1">
    <source>
        <dbReference type="ARBA" id="ARBA00023157"/>
    </source>
</evidence>
<dbReference type="PROSITE" id="PS00615">
    <property type="entry name" value="C_TYPE_LECTIN_1"/>
    <property type="match status" value="1"/>
</dbReference>
<feature type="signal peptide" evidence="3">
    <location>
        <begin position="1"/>
        <end position="16"/>
    </location>
</feature>
<dbReference type="Gene3D" id="3.10.100.10">
    <property type="entry name" value="Mannose-Binding Protein A, subunit A"/>
    <property type="match status" value="3"/>
</dbReference>
<keyword evidence="1" id="KW-1015">Disulfide bond</keyword>
<dbReference type="AlphaFoldDB" id="A0A5C6PK88"/>
<reference evidence="5 6" key="1">
    <citation type="submission" date="2019-04" db="EMBL/GenBank/DDBJ databases">
        <title>Chromosome genome assembly for Takifugu flavidus.</title>
        <authorList>
            <person name="Xiao S."/>
        </authorList>
    </citation>
    <scope>NUCLEOTIDE SEQUENCE [LARGE SCALE GENOMIC DNA]</scope>
    <source>
        <strain evidence="5">HTHZ2018</strain>
        <tissue evidence="5">Muscle</tissue>
    </source>
</reference>
<dbReference type="InterPro" id="IPR001304">
    <property type="entry name" value="C-type_lectin-like"/>
</dbReference>
<dbReference type="CDD" id="cd00037">
    <property type="entry name" value="CLECT"/>
    <property type="match status" value="2"/>
</dbReference>
<dbReference type="InterPro" id="IPR016186">
    <property type="entry name" value="C-type_lectin-like/link_sf"/>
</dbReference>
<dbReference type="SMART" id="SM00034">
    <property type="entry name" value="CLECT"/>
    <property type="match status" value="3"/>
</dbReference>
<protein>
    <submittedName>
        <fullName evidence="5">Neurocan core protein</fullName>
    </submittedName>
</protein>
<gene>
    <name evidence="5" type="ORF">D4764_10G0003760</name>
</gene>
<dbReference type="EMBL" id="RHFK02000002">
    <property type="protein sequence ID" value="TWW79346.1"/>
    <property type="molecule type" value="Genomic_DNA"/>
</dbReference>
<evidence type="ECO:0000256" key="3">
    <source>
        <dbReference type="SAM" id="SignalP"/>
    </source>
</evidence>
<feature type="region of interest" description="Disordered" evidence="2">
    <location>
        <begin position="286"/>
        <end position="320"/>
    </location>
</feature>
<evidence type="ECO:0000256" key="2">
    <source>
        <dbReference type="SAM" id="MobiDB-lite"/>
    </source>
</evidence>
<accession>A0A5C6PK88</accession>
<proteinExistence type="predicted"/>
<dbReference type="InterPro" id="IPR018378">
    <property type="entry name" value="C-type_lectin_CS"/>
</dbReference>
<dbReference type="PANTHER" id="PTHR45784">
    <property type="entry name" value="C-TYPE LECTIN DOMAIN FAMILY 20 MEMBER A-RELATED"/>
    <property type="match status" value="1"/>
</dbReference>
<organism evidence="5 6">
    <name type="scientific">Takifugu flavidus</name>
    <name type="common">sansaifugu</name>
    <dbReference type="NCBI Taxonomy" id="433684"/>
    <lineage>
        <taxon>Eukaryota</taxon>
        <taxon>Metazoa</taxon>
        <taxon>Chordata</taxon>
        <taxon>Craniata</taxon>
        <taxon>Vertebrata</taxon>
        <taxon>Euteleostomi</taxon>
        <taxon>Actinopterygii</taxon>
        <taxon>Neopterygii</taxon>
        <taxon>Teleostei</taxon>
        <taxon>Neoteleostei</taxon>
        <taxon>Acanthomorphata</taxon>
        <taxon>Eupercaria</taxon>
        <taxon>Tetraodontiformes</taxon>
        <taxon>Tetradontoidea</taxon>
        <taxon>Tetraodontidae</taxon>
        <taxon>Takifugu</taxon>
    </lineage>
</organism>
<evidence type="ECO:0000259" key="4">
    <source>
        <dbReference type="PROSITE" id="PS50041"/>
    </source>
</evidence>
<feature type="domain" description="C-type lectin" evidence="4">
    <location>
        <begin position="18"/>
        <end position="126"/>
    </location>
</feature>
<feature type="domain" description="C-type lectin" evidence="4">
    <location>
        <begin position="134"/>
        <end position="238"/>
    </location>
</feature>
<dbReference type="PROSITE" id="PS50041">
    <property type="entry name" value="C_TYPE_LECTIN_2"/>
    <property type="match status" value="3"/>
</dbReference>
<feature type="chain" id="PRO_5022820676" evidence="3">
    <location>
        <begin position="17"/>
        <end position="442"/>
    </location>
</feature>